<evidence type="ECO:0000256" key="1">
    <source>
        <dbReference type="SAM" id="Phobius"/>
    </source>
</evidence>
<protein>
    <submittedName>
        <fullName evidence="2">Uncharacterized protein</fullName>
    </submittedName>
</protein>
<evidence type="ECO:0000313" key="2">
    <source>
        <dbReference type="EMBL" id="KAI5409927.1"/>
    </source>
</evidence>
<dbReference type="EMBL" id="JAMSHJ010000005">
    <property type="protein sequence ID" value="KAI5409927.1"/>
    <property type="molecule type" value="Genomic_DNA"/>
</dbReference>
<feature type="transmembrane region" description="Helical" evidence="1">
    <location>
        <begin position="51"/>
        <end position="68"/>
    </location>
</feature>
<gene>
    <name evidence="2" type="ORF">KIW84_055399</name>
</gene>
<organism evidence="2 3">
    <name type="scientific">Pisum sativum</name>
    <name type="common">Garden pea</name>
    <name type="synonym">Lathyrus oleraceus</name>
    <dbReference type="NCBI Taxonomy" id="3888"/>
    <lineage>
        <taxon>Eukaryota</taxon>
        <taxon>Viridiplantae</taxon>
        <taxon>Streptophyta</taxon>
        <taxon>Embryophyta</taxon>
        <taxon>Tracheophyta</taxon>
        <taxon>Spermatophyta</taxon>
        <taxon>Magnoliopsida</taxon>
        <taxon>eudicotyledons</taxon>
        <taxon>Gunneridae</taxon>
        <taxon>Pentapetalae</taxon>
        <taxon>rosids</taxon>
        <taxon>fabids</taxon>
        <taxon>Fabales</taxon>
        <taxon>Fabaceae</taxon>
        <taxon>Papilionoideae</taxon>
        <taxon>50 kb inversion clade</taxon>
        <taxon>NPAAA clade</taxon>
        <taxon>Hologalegina</taxon>
        <taxon>IRL clade</taxon>
        <taxon>Fabeae</taxon>
        <taxon>Lathyrus</taxon>
    </lineage>
</organism>
<dbReference type="Gramene" id="Psat05G0539900-T1">
    <property type="protein sequence ID" value="KAI5409927.1"/>
    <property type="gene ID" value="KIW84_055399"/>
</dbReference>
<proteinExistence type="predicted"/>
<reference evidence="2 3" key="1">
    <citation type="journal article" date="2022" name="Nat. Genet.">
        <title>Improved pea reference genome and pan-genome highlight genomic features and evolutionary characteristics.</title>
        <authorList>
            <person name="Yang T."/>
            <person name="Liu R."/>
            <person name="Luo Y."/>
            <person name="Hu S."/>
            <person name="Wang D."/>
            <person name="Wang C."/>
            <person name="Pandey M.K."/>
            <person name="Ge S."/>
            <person name="Xu Q."/>
            <person name="Li N."/>
            <person name="Li G."/>
            <person name="Huang Y."/>
            <person name="Saxena R.K."/>
            <person name="Ji Y."/>
            <person name="Li M."/>
            <person name="Yan X."/>
            <person name="He Y."/>
            <person name="Liu Y."/>
            <person name="Wang X."/>
            <person name="Xiang C."/>
            <person name="Varshney R.K."/>
            <person name="Ding H."/>
            <person name="Gao S."/>
            <person name="Zong X."/>
        </authorList>
    </citation>
    <scope>NUCLEOTIDE SEQUENCE [LARGE SCALE GENOMIC DNA]</scope>
    <source>
        <strain evidence="2 3">cv. Zhongwan 6</strain>
    </source>
</reference>
<name>A0A9D5AFR9_PEA</name>
<keyword evidence="1" id="KW-1133">Transmembrane helix</keyword>
<accession>A0A9D5AFR9</accession>
<dbReference type="Proteomes" id="UP001058974">
    <property type="component" value="Chromosome 5"/>
</dbReference>
<comment type="caution">
    <text evidence="2">The sequence shown here is derived from an EMBL/GenBank/DDBJ whole genome shotgun (WGS) entry which is preliminary data.</text>
</comment>
<evidence type="ECO:0000313" key="3">
    <source>
        <dbReference type="Proteomes" id="UP001058974"/>
    </source>
</evidence>
<sequence length="145" mass="16339">MRKSLFIKPLDFKILTTAHLGINVFSKFRFSIPGLFAISSGLTPTSFTKKFIALIIFFSEIIIYCGCFKKAERHISLDQPHLLKILNLDSQISLFIFANTWSAKTKFDFDGSNPISLTELTASTNMECLVNAIPGKLDTNREMQP</sequence>
<keyword evidence="3" id="KW-1185">Reference proteome</keyword>
<dbReference type="AlphaFoldDB" id="A0A9D5AFR9"/>
<keyword evidence="1" id="KW-0472">Membrane</keyword>
<keyword evidence="1" id="KW-0812">Transmembrane</keyword>